<keyword evidence="3" id="KW-1185">Reference proteome</keyword>
<dbReference type="CDD" id="cd07040">
    <property type="entry name" value="HP"/>
    <property type="match status" value="1"/>
</dbReference>
<dbReference type="PANTHER" id="PTHR16469">
    <property type="entry name" value="UBIQUITIN-ASSOCIATED AND SH3 DOMAIN-CONTAINING BA-RELATED"/>
    <property type="match status" value="1"/>
</dbReference>
<gene>
    <name evidence="2" type="ORF">B0T11DRAFT_118055</name>
</gene>
<name>A0A8K0TDI7_9PEZI</name>
<feature type="region of interest" description="Disordered" evidence="1">
    <location>
        <begin position="257"/>
        <end position="278"/>
    </location>
</feature>
<dbReference type="InterPro" id="IPR029033">
    <property type="entry name" value="His_PPase_superfam"/>
</dbReference>
<evidence type="ECO:0000313" key="2">
    <source>
        <dbReference type="EMBL" id="KAH7353476.1"/>
    </source>
</evidence>
<feature type="region of interest" description="Disordered" evidence="1">
    <location>
        <begin position="459"/>
        <end position="481"/>
    </location>
</feature>
<feature type="compositionally biased region" description="Low complexity" evidence="1">
    <location>
        <begin position="105"/>
        <end position="123"/>
    </location>
</feature>
<dbReference type="Proteomes" id="UP000813385">
    <property type="component" value="Unassembled WGS sequence"/>
</dbReference>
<dbReference type="OrthoDB" id="3898179at2759"/>
<sequence>MGNPPAYVFVVRHGARLDQADKKWHLSSPTPYDPPLTYGGWLQTQAVGARIGSILRQAEAESDRAAAASDTPRKRRRFRVAVHSSPFLRCVQSSVGITAGLAQEPSTSNPASNSSSAVHSPASEQDAPVFPSTGAAPTSNTTAAPATTPAKAAINKTPLRLDAFLGEWLNPEYFEAIAHPPGSAQMLGTAKVALLIKENISAYETPRPHASSVSSSHGQLWSSPRLNPAPGRSGSMDAAGLENLPAMAGALPRHRADSASSVISQSRQSGSDAGPPITGDVYVAPKPNYAISPSGKIPDGYVAHARDACTAIDYQWDTMNQWGDGGNPNEEWVAMHRRFRAGFQKLIDWYSTNENPTALVTKTISPAHEAEHSLADDEELEDVVVIVSHGAGCNAMIGAITRQPVLMDVGVATLTMAVRKNDDPIPLEGSTTTPGGGRVPIDQYYDLKIQASNDHLRNTNPASSLGRSMSTSSGTSYIAGSAQPRGRVATISSYGATSGGKLGLPDLDLGGSRSNSATANLVSMRKTSNSNTAPGKPWTPPLNTGGGTFAGNAGLGLYQAPASTGLWTPLSATSRSAFEVKSPEQEDDDDFPDFDGVRRFGTATVSAAAPESTPRTQPDPRSIKSPARLQEISRPASRDGEQHKTEVPARANAAGGLWGA</sequence>
<evidence type="ECO:0000256" key="1">
    <source>
        <dbReference type="SAM" id="MobiDB-lite"/>
    </source>
</evidence>
<feature type="compositionally biased region" description="Polar residues" evidence="1">
    <location>
        <begin position="211"/>
        <end position="225"/>
    </location>
</feature>
<feature type="compositionally biased region" description="Low complexity" evidence="1">
    <location>
        <begin position="258"/>
        <end position="272"/>
    </location>
</feature>
<dbReference type="Gene3D" id="3.40.50.1240">
    <property type="entry name" value="Phosphoglycerate mutase-like"/>
    <property type="match status" value="2"/>
</dbReference>
<comment type="caution">
    <text evidence="2">The sequence shown here is derived from an EMBL/GenBank/DDBJ whole genome shotgun (WGS) entry which is preliminary data.</text>
</comment>
<feature type="compositionally biased region" description="Low complexity" evidence="1">
    <location>
        <begin position="463"/>
        <end position="476"/>
    </location>
</feature>
<dbReference type="InterPro" id="IPR051710">
    <property type="entry name" value="Phosphatase_SH3-domain"/>
</dbReference>
<proteinExistence type="predicted"/>
<feature type="compositionally biased region" description="Basic and acidic residues" evidence="1">
    <location>
        <begin position="636"/>
        <end position="647"/>
    </location>
</feature>
<protein>
    <submittedName>
        <fullName evidence="2">Phosphoglycerate mutase family protein</fullName>
    </submittedName>
</protein>
<accession>A0A8K0TDI7</accession>
<feature type="region of interest" description="Disordered" evidence="1">
    <location>
        <begin position="207"/>
        <end position="239"/>
    </location>
</feature>
<evidence type="ECO:0000313" key="3">
    <source>
        <dbReference type="Proteomes" id="UP000813385"/>
    </source>
</evidence>
<feature type="region of interest" description="Disordered" evidence="1">
    <location>
        <begin position="102"/>
        <end position="149"/>
    </location>
</feature>
<organism evidence="2 3">
    <name type="scientific">Plectosphaerella cucumerina</name>
    <dbReference type="NCBI Taxonomy" id="40658"/>
    <lineage>
        <taxon>Eukaryota</taxon>
        <taxon>Fungi</taxon>
        <taxon>Dikarya</taxon>
        <taxon>Ascomycota</taxon>
        <taxon>Pezizomycotina</taxon>
        <taxon>Sordariomycetes</taxon>
        <taxon>Hypocreomycetidae</taxon>
        <taxon>Glomerellales</taxon>
        <taxon>Plectosphaerellaceae</taxon>
        <taxon>Plectosphaerella</taxon>
    </lineage>
</organism>
<feature type="region of interest" description="Disordered" evidence="1">
    <location>
        <begin position="525"/>
        <end position="547"/>
    </location>
</feature>
<feature type="compositionally biased region" description="Low complexity" evidence="1">
    <location>
        <begin position="131"/>
        <end position="149"/>
    </location>
</feature>
<dbReference type="AlphaFoldDB" id="A0A8K0TDI7"/>
<feature type="region of interest" description="Disordered" evidence="1">
    <location>
        <begin position="577"/>
        <end position="596"/>
    </location>
</feature>
<reference evidence="2" key="1">
    <citation type="journal article" date="2021" name="Nat. Commun.">
        <title>Genetic determinants of endophytism in the Arabidopsis root mycobiome.</title>
        <authorList>
            <person name="Mesny F."/>
            <person name="Miyauchi S."/>
            <person name="Thiergart T."/>
            <person name="Pickel B."/>
            <person name="Atanasova L."/>
            <person name="Karlsson M."/>
            <person name="Huettel B."/>
            <person name="Barry K.W."/>
            <person name="Haridas S."/>
            <person name="Chen C."/>
            <person name="Bauer D."/>
            <person name="Andreopoulos W."/>
            <person name="Pangilinan J."/>
            <person name="LaButti K."/>
            <person name="Riley R."/>
            <person name="Lipzen A."/>
            <person name="Clum A."/>
            <person name="Drula E."/>
            <person name="Henrissat B."/>
            <person name="Kohler A."/>
            <person name="Grigoriev I.V."/>
            <person name="Martin F.M."/>
            <person name="Hacquard S."/>
        </authorList>
    </citation>
    <scope>NUCLEOTIDE SEQUENCE</scope>
    <source>
        <strain evidence="2">MPI-CAGE-AT-0016</strain>
    </source>
</reference>
<feature type="region of interest" description="Disordered" evidence="1">
    <location>
        <begin position="601"/>
        <end position="660"/>
    </location>
</feature>
<dbReference type="EMBL" id="JAGPXD010000005">
    <property type="protein sequence ID" value="KAH7353476.1"/>
    <property type="molecule type" value="Genomic_DNA"/>
</dbReference>
<dbReference type="PANTHER" id="PTHR16469:SF27">
    <property type="entry name" value="UBIQUITIN-ASSOCIATED AND SH3 DOMAIN-CONTAINING BA-RELATED"/>
    <property type="match status" value="1"/>
</dbReference>
<dbReference type="SUPFAM" id="SSF53254">
    <property type="entry name" value="Phosphoglycerate mutase-like"/>
    <property type="match status" value="1"/>
</dbReference>